<dbReference type="GO" id="GO:0005886">
    <property type="term" value="C:plasma membrane"/>
    <property type="evidence" value="ECO:0007669"/>
    <property type="project" value="UniProtKB-SubCell"/>
</dbReference>
<protein>
    <submittedName>
        <fullName evidence="11">ATP-binding cassette domain-containing protein</fullName>
    </submittedName>
</protein>
<reference evidence="12" key="1">
    <citation type="submission" date="2019-09" db="EMBL/GenBank/DDBJ databases">
        <title>Mumia zhuanghuii sp. nov. isolated from the intestinal contents of plateau pika (Ochotona curzoniae) in the Qinghai-Tibet plateau of China.</title>
        <authorList>
            <person name="Tian Z."/>
        </authorList>
    </citation>
    <scope>NUCLEOTIDE SEQUENCE [LARGE SCALE GENOMIC DNA]</scope>
    <source>
        <strain evidence="12">L-033</strain>
    </source>
</reference>
<evidence type="ECO:0000256" key="3">
    <source>
        <dbReference type="ARBA" id="ARBA00022475"/>
    </source>
</evidence>
<feature type="transmembrane region" description="Helical" evidence="9">
    <location>
        <begin position="279"/>
        <end position="303"/>
    </location>
</feature>
<comment type="caution">
    <text evidence="11">The sequence shown here is derived from an EMBL/GenBank/DDBJ whole genome shotgun (WGS) entry which is preliminary data.</text>
</comment>
<dbReference type="PROSITE" id="PS50893">
    <property type="entry name" value="ABC_TRANSPORTER_2"/>
    <property type="match status" value="1"/>
</dbReference>
<keyword evidence="7 9" id="KW-1133">Transmembrane helix</keyword>
<feature type="transmembrane region" description="Helical" evidence="9">
    <location>
        <begin position="12"/>
        <end position="30"/>
    </location>
</feature>
<feature type="transmembrane region" description="Helical" evidence="9">
    <location>
        <begin position="117"/>
        <end position="137"/>
    </location>
</feature>
<dbReference type="EMBL" id="VYUY01000001">
    <property type="protein sequence ID" value="KAA9136209.1"/>
    <property type="molecule type" value="Genomic_DNA"/>
</dbReference>
<feature type="transmembrane region" description="Helical" evidence="9">
    <location>
        <begin position="36"/>
        <end position="55"/>
    </location>
</feature>
<comment type="subcellular location">
    <subcellularLocation>
        <location evidence="1">Cell membrane</location>
        <topology evidence="1">Multi-pass membrane protein</topology>
    </subcellularLocation>
</comment>
<dbReference type="SUPFAM" id="SSF52540">
    <property type="entry name" value="P-loop containing nucleoside triphosphate hydrolases"/>
    <property type="match status" value="1"/>
</dbReference>
<feature type="transmembrane region" description="Helical" evidence="9">
    <location>
        <begin position="84"/>
        <end position="105"/>
    </location>
</feature>
<dbReference type="InterPro" id="IPR003593">
    <property type="entry name" value="AAA+_ATPase"/>
</dbReference>
<keyword evidence="5" id="KW-0547">Nucleotide-binding</keyword>
<dbReference type="InterPro" id="IPR051120">
    <property type="entry name" value="ABC_AA/LPS_Transport"/>
</dbReference>
<evidence type="ECO:0000256" key="8">
    <source>
        <dbReference type="ARBA" id="ARBA00023136"/>
    </source>
</evidence>
<dbReference type="PANTHER" id="PTHR45772">
    <property type="entry name" value="CONSERVED COMPONENT OF ABC TRANSPORTER FOR NATURAL AMINO ACIDS-RELATED"/>
    <property type="match status" value="1"/>
</dbReference>
<evidence type="ECO:0000256" key="4">
    <source>
        <dbReference type="ARBA" id="ARBA00022692"/>
    </source>
</evidence>
<keyword evidence="8 9" id="KW-0472">Membrane</keyword>
<evidence type="ECO:0000256" key="6">
    <source>
        <dbReference type="ARBA" id="ARBA00022840"/>
    </source>
</evidence>
<feature type="transmembrane region" description="Helical" evidence="9">
    <location>
        <begin position="60"/>
        <end position="78"/>
    </location>
</feature>
<feature type="domain" description="ABC transporter" evidence="10">
    <location>
        <begin position="338"/>
        <end position="564"/>
    </location>
</feature>
<evidence type="ECO:0000259" key="10">
    <source>
        <dbReference type="PROSITE" id="PS50893"/>
    </source>
</evidence>
<dbReference type="InterPro" id="IPR001851">
    <property type="entry name" value="ABC_transp_permease"/>
</dbReference>
<gene>
    <name evidence="11" type="ORF">F6B40_00055</name>
</gene>
<evidence type="ECO:0000256" key="1">
    <source>
        <dbReference type="ARBA" id="ARBA00004651"/>
    </source>
</evidence>
<evidence type="ECO:0000256" key="7">
    <source>
        <dbReference type="ARBA" id="ARBA00022989"/>
    </source>
</evidence>
<evidence type="ECO:0000256" key="2">
    <source>
        <dbReference type="ARBA" id="ARBA00022448"/>
    </source>
</evidence>
<name>A0A5N0TS70_9MICO</name>
<keyword evidence="12" id="KW-1185">Reference proteome</keyword>
<dbReference type="PANTHER" id="PTHR45772:SF3">
    <property type="entry name" value="ABC TRANSPORTER ATP-BINDING PROTEIN"/>
    <property type="match status" value="1"/>
</dbReference>
<dbReference type="InterPro" id="IPR003439">
    <property type="entry name" value="ABC_transporter-like_ATP-bd"/>
</dbReference>
<organism evidence="11 12">
    <name type="scientific">Microbacterium caowuchunii</name>
    <dbReference type="NCBI Taxonomy" id="2614638"/>
    <lineage>
        <taxon>Bacteria</taxon>
        <taxon>Bacillati</taxon>
        <taxon>Actinomycetota</taxon>
        <taxon>Actinomycetes</taxon>
        <taxon>Micrococcales</taxon>
        <taxon>Microbacteriaceae</taxon>
        <taxon>Microbacterium</taxon>
    </lineage>
</organism>
<evidence type="ECO:0000256" key="5">
    <source>
        <dbReference type="ARBA" id="ARBA00022741"/>
    </source>
</evidence>
<keyword evidence="2" id="KW-0813">Transport</keyword>
<feature type="transmembrane region" description="Helical" evidence="9">
    <location>
        <begin position="157"/>
        <end position="176"/>
    </location>
</feature>
<dbReference type="CDD" id="cd06581">
    <property type="entry name" value="TM_PBP1_LivM_like"/>
    <property type="match status" value="1"/>
</dbReference>
<proteinExistence type="predicted"/>
<dbReference type="GO" id="GO:0005524">
    <property type="term" value="F:ATP binding"/>
    <property type="evidence" value="ECO:0007669"/>
    <property type="project" value="UniProtKB-KW"/>
</dbReference>
<dbReference type="Gene3D" id="3.40.50.300">
    <property type="entry name" value="P-loop containing nucleotide triphosphate hydrolases"/>
    <property type="match status" value="1"/>
</dbReference>
<dbReference type="GO" id="GO:0015658">
    <property type="term" value="F:branched-chain amino acid transmembrane transporter activity"/>
    <property type="evidence" value="ECO:0007669"/>
    <property type="project" value="InterPro"/>
</dbReference>
<dbReference type="InterPro" id="IPR027417">
    <property type="entry name" value="P-loop_NTPase"/>
</dbReference>
<evidence type="ECO:0000313" key="12">
    <source>
        <dbReference type="Proteomes" id="UP000326838"/>
    </source>
</evidence>
<feature type="transmembrane region" description="Helical" evidence="9">
    <location>
        <begin position="243"/>
        <end position="267"/>
    </location>
</feature>
<dbReference type="InterPro" id="IPR043428">
    <property type="entry name" value="LivM-like"/>
</dbReference>
<accession>A0A5N0TS70</accession>
<dbReference type="RefSeq" id="WP_150891396.1">
    <property type="nucleotide sequence ID" value="NZ_VYUY01000001.1"/>
</dbReference>
<dbReference type="Pfam" id="PF00005">
    <property type="entry name" value="ABC_tran"/>
    <property type="match status" value="1"/>
</dbReference>
<keyword evidence="4 9" id="KW-0812">Transmembrane</keyword>
<feature type="transmembrane region" description="Helical" evidence="9">
    <location>
        <begin position="206"/>
        <end position="231"/>
    </location>
</feature>
<dbReference type="Proteomes" id="UP000326838">
    <property type="component" value="Unassembled WGS sequence"/>
</dbReference>
<keyword evidence="3" id="KW-1003">Cell membrane</keyword>
<evidence type="ECO:0000313" key="11">
    <source>
        <dbReference type="EMBL" id="KAA9136209.1"/>
    </source>
</evidence>
<evidence type="ECO:0000256" key="9">
    <source>
        <dbReference type="SAM" id="Phobius"/>
    </source>
</evidence>
<dbReference type="GO" id="GO:0016887">
    <property type="term" value="F:ATP hydrolysis activity"/>
    <property type="evidence" value="ECO:0007669"/>
    <property type="project" value="InterPro"/>
</dbReference>
<dbReference type="Pfam" id="PF02653">
    <property type="entry name" value="BPD_transp_2"/>
    <property type="match status" value="1"/>
</dbReference>
<dbReference type="AlphaFoldDB" id="A0A5N0TS70"/>
<keyword evidence="6 11" id="KW-0067">ATP-binding</keyword>
<sequence>MHSVEPRLRLRRALGFAATVGVLGLAPFILPPYPLALLTLALVYGLFAFGLDIAWGRTGIVSIGHAAFFGLGAYGWAIAERQNLPGIVGAVGGILIAVGVAVVIGSAGLGRRALPSTMAILTLALTLLFEQLARTWSDVTNGSNGIVVRSRGLIPDYYVTAALVLLIVAVVWLFVLRGRLGRRALAVNLNPDRAAHLGIDVRGTRLSMLVVSAAVAAAAGAIAAPVMGLVSPSAGGIMLSTQVLVWLAVGGRGTLIGAFAGAVIVTMGQQYLGEAIGSWYLLVLGVIFLIVVRFAPGGLVGLVRRVIRIPAYRAARQDARLSSPTRQRTLPAKKGFAVQARDISKSFGATKVLLGIDLTVPAGEVLCLIGPNGAGKTTLLNIVAGDVAPTAGTVAIFGADATNWRIHRRALAGMGKVFQIPSVFTELSPADNLRLARSEALQPREVPAALGRFERDDARSAAELPLADRRSLELAMVLAWGPEVIILDEPAAGLSHEESVALARLLRSVATETGATLVIIEHDMDIVRELADRVVVLANGRFLAEGTMEEIAARDDVKDAYLGAVT</sequence>
<dbReference type="SMART" id="SM00382">
    <property type="entry name" value="AAA"/>
    <property type="match status" value="1"/>
</dbReference>